<sequence length="813" mass="89075">MENIDKIINIRVKYSDLIKGMSESAKRIDTLNDRISELKSGLKGLKAARKAGTIDEEAYNEQVAQTTQELVANREEVKALQSAMRLYSHEIQDNIKEEKNLEGSVNGLRKSIRDLTAQYNALSAADREGSVGNGIAERISKMQAQVSAAEQRLGNFRSNVGNYQSAFNGLNVSVSQIVRELPSATMGANMFFLAISNNIPMLVDEINKLRAANKLAMKEGKQGVPILKQLGDAVFSWNSLISVGITLLTVYGKDIVSWIGNLFKGREAAMTMAEAQAEVNKQMAESSGSYGDQVAQLRALQLQWNQLGDDLKAKTEFVKNNREAFDKLGVAITTVADADNLFIQNTDAFIEAMNLRAQANAANELATQKYKDALIARQKAEDKIKRGTGEIVYAGIDEYGDTSYEYRRRAYTEDEKKEILAEVEALEAEASAFTQLTVTRNADAKSILDRAGIKESEKSSKSANDDPYADESGVKKAERMMEGYYARSKQELQKWVDEQREIIRKMGIDVTGDFEKILSQMDKDVSAEFISQYNQKQSEYRNRILNAQATGGDEAAQNETVAILREQLAEFDSYAAAYRAMGDSAIEIDNRRLEMLIRLHDEMNKGAQKEAQSMQMSFQAASDLAGALGGLAEEAGASAPVVAVLGMAQAIASMGAALSKAFSTGNIWEGIAASITAIATITSVISQMKSLNSTAAEEGAKYHYARGGLVTGPGTGTSDSIPARLSNGEAVMTARAVVDWGPVLSMMNVSSGGNAIPTRHLPEKSSGMRQMEQMFERVMRRLPNPVVTVRDINNGQRRVKVQDETARYAGRKR</sequence>
<organism evidence="3 4">
    <name type="scientific">Alistipes communis</name>
    <dbReference type="NCBI Taxonomy" id="2585118"/>
    <lineage>
        <taxon>Bacteria</taxon>
        <taxon>Pseudomonadati</taxon>
        <taxon>Bacteroidota</taxon>
        <taxon>Bacteroidia</taxon>
        <taxon>Bacteroidales</taxon>
        <taxon>Rikenellaceae</taxon>
        <taxon>Alistipes</taxon>
    </lineage>
</organism>
<evidence type="ECO:0000256" key="1">
    <source>
        <dbReference type="SAM" id="Coils"/>
    </source>
</evidence>
<dbReference type="GeneID" id="78341040"/>
<reference evidence="4" key="1">
    <citation type="submission" date="2019-06" db="EMBL/GenBank/DDBJ databases">
        <title>Alistipes onderdonkii subsp. vulgaris subsp. nov., Alistipes dispar sp. nov. and Alistipes communis sp. nov., isolated from human faeces, and creation of Alistipes onderdonkii subsp. onderdonkii subsp. nov.</title>
        <authorList>
            <person name="Sakamoto M."/>
            <person name="Ikeyama N."/>
            <person name="Ogata Y."/>
            <person name="Suda W."/>
            <person name="Iino T."/>
            <person name="Hattori M."/>
            <person name="Ohkuma M."/>
        </authorList>
    </citation>
    <scope>NUCLEOTIDE SEQUENCE [LARGE SCALE GENOMIC DNA]</scope>
    <source>
        <strain evidence="4">5CBH24</strain>
    </source>
</reference>
<dbReference type="AlphaFoldDB" id="A0A4Y1WPG2"/>
<evidence type="ECO:0000313" key="4">
    <source>
        <dbReference type="Proteomes" id="UP000318946"/>
    </source>
</evidence>
<protein>
    <submittedName>
        <fullName evidence="3">Uncharacterized protein</fullName>
    </submittedName>
</protein>
<keyword evidence="4" id="KW-1185">Reference proteome</keyword>
<name>A0A4Y1WPG2_9BACT</name>
<accession>A0A4Y1WPG2</accession>
<dbReference type="Proteomes" id="UP000318946">
    <property type="component" value="Chromosome"/>
</dbReference>
<evidence type="ECO:0000313" key="3">
    <source>
        <dbReference type="EMBL" id="BBL03003.1"/>
    </source>
</evidence>
<dbReference type="EMBL" id="AP019735">
    <property type="protein sequence ID" value="BBL03003.1"/>
    <property type="molecule type" value="Genomic_DNA"/>
</dbReference>
<dbReference type="OrthoDB" id="1414895at2"/>
<feature type="coiled-coil region" evidence="1">
    <location>
        <begin position="409"/>
        <end position="436"/>
    </location>
</feature>
<feature type="coiled-coil region" evidence="1">
    <location>
        <begin position="28"/>
        <end position="159"/>
    </location>
</feature>
<dbReference type="Gene3D" id="1.10.287.1490">
    <property type="match status" value="1"/>
</dbReference>
<keyword evidence="1" id="KW-0175">Coiled coil</keyword>
<feature type="compositionally biased region" description="Basic and acidic residues" evidence="2">
    <location>
        <begin position="453"/>
        <end position="464"/>
    </location>
</feature>
<dbReference type="RefSeq" id="WP_141411981.1">
    <property type="nucleotide sequence ID" value="NZ_AP019735.1"/>
</dbReference>
<proteinExistence type="predicted"/>
<gene>
    <name evidence="3" type="ORF">A5CBH24_03160</name>
</gene>
<evidence type="ECO:0000256" key="2">
    <source>
        <dbReference type="SAM" id="MobiDB-lite"/>
    </source>
</evidence>
<dbReference type="KEGG" id="acou:A5CBH24_03160"/>
<feature type="region of interest" description="Disordered" evidence="2">
    <location>
        <begin position="453"/>
        <end position="474"/>
    </location>
</feature>